<feature type="domain" description="LarA-like N-terminal" evidence="1">
    <location>
        <begin position="57"/>
        <end position="177"/>
    </location>
</feature>
<reference evidence="2" key="1">
    <citation type="journal article" date="2015" name="Nature">
        <title>Complex archaea that bridge the gap between prokaryotes and eukaryotes.</title>
        <authorList>
            <person name="Spang A."/>
            <person name="Saw J.H."/>
            <person name="Jorgensen S.L."/>
            <person name="Zaremba-Niedzwiedzka K."/>
            <person name="Martijn J."/>
            <person name="Lind A.E."/>
            <person name="van Eijk R."/>
            <person name="Schleper C."/>
            <person name="Guy L."/>
            <person name="Ettema T.J."/>
        </authorList>
    </citation>
    <scope>NUCLEOTIDE SEQUENCE</scope>
</reference>
<dbReference type="AlphaFoldDB" id="A0A0F9C8A1"/>
<comment type="caution">
    <text evidence="2">The sequence shown here is derived from an EMBL/GenBank/DDBJ whole genome shotgun (WGS) entry which is preliminary data.</text>
</comment>
<proteinExistence type="predicted"/>
<dbReference type="EMBL" id="LAZR01045540">
    <property type="protein sequence ID" value="KKK98634.1"/>
    <property type="molecule type" value="Genomic_DNA"/>
</dbReference>
<dbReference type="Gene3D" id="3.40.50.11440">
    <property type="match status" value="1"/>
</dbReference>
<evidence type="ECO:0000259" key="1">
    <source>
        <dbReference type="Pfam" id="PF09861"/>
    </source>
</evidence>
<organism evidence="2">
    <name type="scientific">marine sediment metagenome</name>
    <dbReference type="NCBI Taxonomy" id="412755"/>
    <lineage>
        <taxon>unclassified sequences</taxon>
        <taxon>metagenomes</taxon>
        <taxon>ecological metagenomes</taxon>
    </lineage>
</organism>
<dbReference type="Pfam" id="PF09861">
    <property type="entry name" value="Lar_N"/>
    <property type="match status" value="1"/>
</dbReference>
<gene>
    <name evidence="2" type="ORF">LCGC14_2640770</name>
</gene>
<dbReference type="InterPro" id="IPR018657">
    <property type="entry name" value="LarA-like_N"/>
</dbReference>
<evidence type="ECO:0000313" key="2">
    <source>
        <dbReference type="EMBL" id="KKK98634.1"/>
    </source>
</evidence>
<dbReference type="GO" id="GO:0050043">
    <property type="term" value="F:lactate racemase activity"/>
    <property type="evidence" value="ECO:0007669"/>
    <property type="project" value="InterPro"/>
</dbReference>
<accession>A0A0F9C8A1</accession>
<sequence>MSPLRLSFLTLSTFYTICKAMSSGFWLRRINSCELTDRISEHHHQGRRRRSRFRHAVARRRIVASVIHTLVVAGVGADGIDVLRAADDVEDQAEDPCRLVPEPIRERITLLTHDPTDRDRLAYLAAADDGSPILINRAIHEADLVLPIGCLHDPAAAGYYGLNGAVSPTFSDEATLRRFRAPGTLDRQGHVKSRLIEETNHIAWLLGISFSIQLVPDRLLDCRQVYRCKFGRHAQPCAFDSALTRLLTSWNLISKANTRS</sequence>
<name>A0A0F9C8A1_9ZZZZ</name>
<protein>
    <recommendedName>
        <fullName evidence="1">LarA-like N-terminal domain-containing protein</fullName>
    </recommendedName>
</protein>